<keyword evidence="1" id="KW-0678">Repressor</keyword>
<dbReference type="PANTHER" id="PTHR30363:SF4">
    <property type="entry name" value="GLYCEROL-3-PHOSPHATE REGULON REPRESSOR"/>
    <property type="match status" value="1"/>
</dbReference>
<evidence type="ECO:0000313" key="4">
    <source>
        <dbReference type="EMBL" id="NYH54487.1"/>
    </source>
</evidence>
<dbReference type="SUPFAM" id="SSF100950">
    <property type="entry name" value="NagB/RpiA/CoA transferase-like"/>
    <property type="match status" value="1"/>
</dbReference>
<name>A0A7Y9XET2_9ACTN</name>
<gene>
    <name evidence="4" type="ORF">HNR06_004076</name>
</gene>
<feature type="domain" description="DeoR-like transcriptional repressor C-terminal sensor" evidence="3">
    <location>
        <begin position="63"/>
        <end position="214"/>
    </location>
</feature>
<evidence type="ECO:0000256" key="1">
    <source>
        <dbReference type="ARBA" id="ARBA00022491"/>
    </source>
</evidence>
<dbReference type="InterPro" id="IPR014036">
    <property type="entry name" value="DeoR-like_C"/>
</dbReference>
<dbReference type="PANTHER" id="PTHR30363">
    <property type="entry name" value="HTH-TYPE TRANSCRIPTIONAL REGULATOR SRLR-RELATED"/>
    <property type="match status" value="1"/>
</dbReference>
<accession>A0A7Y9XET2</accession>
<reference evidence="4 5" key="1">
    <citation type="submission" date="2020-07" db="EMBL/GenBank/DDBJ databases">
        <title>Sequencing the genomes of 1000 actinobacteria strains.</title>
        <authorList>
            <person name="Klenk H.-P."/>
        </authorList>
    </citation>
    <scope>NUCLEOTIDE SEQUENCE [LARGE SCALE GENOMIC DNA]</scope>
    <source>
        <strain evidence="4 5">DSM 45278</strain>
    </source>
</reference>
<dbReference type="SMART" id="SM01134">
    <property type="entry name" value="DeoRC"/>
    <property type="match status" value="1"/>
</dbReference>
<dbReference type="InterPro" id="IPR050313">
    <property type="entry name" value="Carb_Metab_HTH_regulators"/>
</dbReference>
<sequence length="234" mass="24472">MNRSNPRGGTGRTALAPGDVDVHVDVPEDLAGGLSGDAAARRGAGAGAVTSPLRPGRLSSAEDRIARAALAELPRDGSVLLDAGPMAERIAWLMPAGCGLNVLTNSIPAALGLASRRDLSVHLLGGRVSEEAGTTPTFVHLLDQVRVDVAFIVADGVSPGRGLTCADPAQVMARRAMVRASDRIVLLADHTRIGNDRISRFARLNETDCLITDTGTEPDDLRRLRGRGPRVLAV</sequence>
<dbReference type="AlphaFoldDB" id="A0A7Y9XET2"/>
<dbReference type="Proteomes" id="UP000584931">
    <property type="component" value="Unassembled WGS sequence"/>
</dbReference>
<proteinExistence type="predicted"/>
<evidence type="ECO:0000256" key="2">
    <source>
        <dbReference type="SAM" id="MobiDB-lite"/>
    </source>
</evidence>
<protein>
    <submittedName>
        <fullName evidence="4">DeoR family fructose operon transcriptional repressor</fullName>
    </submittedName>
</protein>
<organism evidence="4 5">
    <name type="scientific">Nocardiopsis sinuspersici</name>
    <dbReference type="NCBI Taxonomy" id="501010"/>
    <lineage>
        <taxon>Bacteria</taxon>
        <taxon>Bacillati</taxon>
        <taxon>Actinomycetota</taxon>
        <taxon>Actinomycetes</taxon>
        <taxon>Streptosporangiales</taxon>
        <taxon>Nocardiopsidaceae</taxon>
        <taxon>Nocardiopsis</taxon>
    </lineage>
</organism>
<dbReference type="Pfam" id="PF00455">
    <property type="entry name" value="DeoRC"/>
    <property type="match status" value="1"/>
</dbReference>
<evidence type="ECO:0000313" key="5">
    <source>
        <dbReference type="Proteomes" id="UP000584931"/>
    </source>
</evidence>
<dbReference type="RefSeq" id="WP_179810945.1">
    <property type="nucleotide sequence ID" value="NZ_JACCHL010000001.1"/>
</dbReference>
<dbReference type="InterPro" id="IPR037171">
    <property type="entry name" value="NagB/RpiA_transferase-like"/>
</dbReference>
<dbReference type="EMBL" id="JACCHL010000001">
    <property type="protein sequence ID" value="NYH54487.1"/>
    <property type="molecule type" value="Genomic_DNA"/>
</dbReference>
<evidence type="ECO:0000259" key="3">
    <source>
        <dbReference type="Pfam" id="PF00455"/>
    </source>
</evidence>
<feature type="region of interest" description="Disordered" evidence="2">
    <location>
        <begin position="1"/>
        <end position="20"/>
    </location>
</feature>
<comment type="caution">
    <text evidence="4">The sequence shown here is derived from an EMBL/GenBank/DDBJ whole genome shotgun (WGS) entry which is preliminary data.</text>
</comment>